<keyword evidence="6" id="KW-1185">Reference proteome</keyword>
<comment type="caution">
    <text evidence="5">The sequence shown here is derived from an EMBL/GenBank/DDBJ whole genome shotgun (WGS) entry which is preliminary data.</text>
</comment>
<dbReference type="RefSeq" id="XP_029218981.1">
    <property type="nucleotide sequence ID" value="XM_029364273.1"/>
</dbReference>
<feature type="compositionally biased region" description="Low complexity" evidence="3">
    <location>
        <begin position="660"/>
        <end position="671"/>
    </location>
</feature>
<feature type="region of interest" description="Disordered" evidence="3">
    <location>
        <begin position="930"/>
        <end position="975"/>
    </location>
</feature>
<dbReference type="Gene3D" id="2.40.30.10">
    <property type="entry name" value="Translation factors"/>
    <property type="match status" value="2"/>
</dbReference>
<feature type="compositionally biased region" description="Basic and acidic residues" evidence="3">
    <location>
        <begin position="417"/>
        <end position="455"/>
    </location>
</feature>
<dbReference type="InterPro" id="IPR036925">
    <property type="entry name" value="TIF_IF2_dom3_sf"/>
</dbReference>
<dbReference type="VEuPathDB" id="ToxoDB:BESB_058590"/>
<feature type="compositionally biased region" description="Low complexity" evidence="3">
    <location>
        <begin position="1089"/>
        <end position="1113"/>
    </location>
</feature>
<feature type="compositionally biased region" description="Acidic residues" evidence="3">
    <location>
        <begin position="1114"/>
        <end position="1124"/>
    </location>
</feature>
<dbReference type="Pfam" id="PF00009">
    <property type="entry name" value="GTP_EFTU"/>
    <property type="match status" value="1"/>
</dbReference>
<dbReference type="PANTHER" id="PTHR43381:SF4">
    <property type="entry name" value="EUKARYOTIC TRANSLATION INITIATION FACTOR 5B"/>
    <property type="match status" value="1"/>
</dbReference>
<feature type="region of interest" description="Disordered" evidence="3">
    <location>
        <begin position="1909"/>
        <end position="1929"/>
    </location>
</feature>
<evidence type="ECO:0000259" key="4">
    <source>
        <dbReference type="PROSITE" id="PS51722"/>
    </source>
</evidence>
<feature type="compositionally biased region" description="Basic and acidic residues" evidence="3">
    <location>
        <begin position="1915"/>
        <end position="1926"/>
    </location>
</feature>
<feature type="compositionally biased region" description="Basic and acidic residues" evidence="3">
    <location>
        <begin position="474"/>
        <end position="483"/>
    </location>
</feature>
<feature type="region of interest" description="Disordered" evidence="3">
    <location>
        <begin position="260"/>
        <end position="505"/>
    </location>
</feature>
<dbReference type="GO" id="GO:0003924">
    <property type="term" value="F:GTPase activity"/>
    <property type="evidence" value="ECO:0007669"/>
    <property type="project" value="InterPro"/>
</dbReference>
<dbReference type="EMBL" id="NWUJ01000005">
    <property type="protein sequence ID" value="PFH34972.1"/>
    <property type="molecule type" value="Genomic_DNA"/>
</dbReference>
<evidence type="ECO:0000256" key="2">
    <source>
        <dbReference type="ARBA" id="ARBA00023134"/>
    </source>
</evidence>
<feature type="compositionally biased region" description="Low complexity" evidence="3">
    <location>
        <begin position="1710"/>
        <end position="1723"/>
    </location>
</feature>
<dbReference type="PRINTS" id="PR00315">
    <property type="entry name" value="ELONGATNFCT"/>
</dbReference>
<evidence type="ECO:0000256" key="3">
    <source>
        <dbReference type="SAM" id="MobiDB-lite"/>
    </source>
</evidence>
<feature type="region of interest" description="Disordered" evidence="3">
    <location>
        <begin position="1537"/>
        <end position="1563"/>
    </location>
</feature>
<feature type="compositionally biased region" description="Basic and acidic residues" evidence="3">
    <location>
        <begin position="683"/>
        <end position="699"/>
    </location>
</feature>
<feature type="compositionally biased region" description="Basic and acidic residues" evidence="3">
    <location>
        <begin position="2019"/>
        <end position="2028"/>
    </location>
</feature>
<feature type="compositionally biased region" description="Polar residues" evidence="3">
    <location>
        <begin position="269"/>
        <end position="278"/>
    </location>
</feature>
<feature type="compositionally biased region" description="Basic and acidic residues" evidence="3">
    <location>
        <begin position="1979"/>
        <end position="1990"/>
    </location>
</feature>
<feature type="region of interest" description="Disordered" evidence="3">
    <location>
        <begin position="1664"/>
        <end position="1834"/>
    </location>
</feature>
<dbReference type="KEGG" id="bbes:BESB_058590"/>
<sequence length="2138" mass="223850">MLREGNKRPRGGLRLSPRALLAFGSLLALSASIHIIQPGPAPSGLYLTASSLSLPAPRLCSAVSSLSYASPFLSSSALLAPLLHAGCSPSSPPCRAPCWISVEYSFTAGASRARPRATPSVLSCSPLLPALSSAPCSVAFLTLTRLPVFRSGRCAVEVSGASPARSDSHARAALPHSSTAPSLSACRPLAVPRALSSFSGGSSSSRLGLSHLRFLPSPRGAREREAQTQQNPLRSQRRLGETGEGLDEAIDTGSAVLHRAGSLRESGKTGLSSDSSETQRGRASGPRGRGTPAAVSGHQGASPRAAAVESGSSSPAPSLRPRPCPSASQHRAERADAAARLSYARKADAGLQRRRQPRRAGGGQQTPVQGQGGEESPQGSPPRQGPSPLPHTARASRHAHPQQARAASPGVPAFPHKPRDFGDRGSKAETHESAGEERDHRRRDGDGGRTREEKPLLSGGAWFRRGSQKPTYRSAEKGGRSHGEGSSATKTMKRGEPSSDPPEPLEVGAVFEAVVTNIASHQRAFLRVLRRVSQPSEVKGGEEGLVSDEALQAEKGTVDRKSSSLSSARTTGELNVPVTAHIARMSHRLRDGVEGGRWSRSPAMGGILTVGASVLITPLPVGSEAAYASHHVSGALLQEVAILADPQEAATAAANAPALDGRLRSPFSSPSPSSPSPGPSARRPRDGRGRESGDGEQTAHARGNRGAGAEPRAFGFDEKYWPAASPSSSHATDPESGRSLAGRRQEDAESVAPRARVGSESAEELEGGARERPRRDSARPPKGSLPVALVGQEVGARAVRVEEGYAILKLFCLAPQAAAGDAACEHEGDADRDRAPAHAGAAETPWGFLHWASVRFRDDESASDEGRGGGGGESRPRASVKKPNRRVDLRQLMAAGDLVRVGLKAPPTEASPRWQLFFDYALPPSASALPTSDEALASPSGCASPSGGTAAAQAGAGEGRLLGMRPKKSGDEEESDFIDALGADEDRQPGSPSLFFLEDETSPGDAALALASRSRRRRAVALHQGAKEREEDEDDKLFFKRERHRGTRRALAARDEEPFASALFEVDSVRHARSAADAGDEGADGGRGPRPSAASGDEAAASDPASPSPAGAPEGEEEAEEDEELWLLREEAKLLAQLRESGGAAKTPEEAEQDAFLRPAIVCVLGHIDHGKTTLLRALKLKALLRAQARREKTCQQEEESEAAVGGRRRVAGRTVADPDGRTFEREQKAIFAAAEAGGITQRLSAFQLAYGAPASSTPSAASPASSPPSSVTFLDTPGHAAFEQMRARATSSADLAVLVVAADEGVQEQTIRSIQMCRAANIPFVVALTKRMRLPLTASSPVSPSAPSFAALAASPPVVRVLAQLAEHGVLTEPLGGDVQVGLVDAKAFLDRFEGRRKKRGGKRERGAARDAVKAAAASGQDAEERERAEDSERAEERADDEHEDEEEEEDQGGGEAGAEDDLDDLIDKIFLQAEMLELRTSLSCPGEGVVMESFVAKGIGGCASVLLKRGSVKKGAVVLAGPSVCRIRQLRLHRSGMEDEAPGESSRKGKDPRKAKKDDAEEVVQGFAGEALDVCGFPAENLPLPGETFVVIKNEAHGRQLAELNKRKRRRAEESRRAKEAKMRLLDRLLHGEDEDLVLPVVIKADQQGTAEALASALTGLWAPPPTPATRTPTGAVPLEGPVAPPDPASLEQSFADEGASQWRSDAPDGAAAGHDSAGASQKGTVFSGAGVAGEPNGPGSVEQTIRDTWTRRMEYEEGIIRRRRNGETEETRGDTAEPGVAPSLSSAGAASGSQANNGDGRSPLDTAPFSSPWVASFGRPPHQVAGVQSEESGAASSASAFAASAAFSPLAAPGDTLRAGASLQTGNLNEARGTLEGRGSGRTRTVKILAARAGLVSIEDVRTAAVSRGKAKRSDTEGKKGQQREGGVVVAFSTTVDRQAKEEAARQGVTLVTADVVYDAVSQIEAILRRQNLFSPDKKEEAEDTQHAGKSQMPRTASGAAAAAAQTAGRTGKKAKPTEETEAADRSLLKKAIRQSPPAGKAIVKALFHLKSGLVVGCGVAEGAVNLGATVQVVRDGQLIHEGSLVSLRVGPEAQTTVRGPGTECGVMISGDFTGVEVGDHLLFFPAEESQKRKK</sequence>
<feature type="compositionally biased region" description="Acidic residues" evidence="3">
    <location>
        <begin position="1443"/>
        <end position="1462"/>
    </location>
</feature>
<dbReference type="SUPFAM" id="SSF52156">
    <property type="entry name" value="Initiation factor IF2/eIF5b, domain 3"/>
    <property type="match status" value="1"/>
</dbReference>
<dbReference type="PROSITE" id="PS51722">
    <property type="entry name" value="G_TR_2"/>
    <property type="match status" value="1"/>
</dbReference>
<dbReference type="Gene3D" id="3.40.50.10050">
    <property type="entry name" value="Translation initiation factor IF- 2, domain 3"/>
    <property type="match status" value="1"/>
</dbReference>
<feature type="compositionally biased region" description="Basic and acidic residues" evidence="3">
    <location>
        <begin position="1405"/>
        <end position="1414"/>
    </location>
</feature>
<feature type="domain" description="Tr-type G" evidence="4">
    <location>
        <begin position="1157"/>
        <end position="1376"/>
    </location>
</feature>
<feature type="compositionally biased region" description="Low complexity" evidence="3">
    <location>
        <begin position="935"/>
        <end position="955"/>
    </location>
</feature>
<dbReference type="GO" id="GO:0005525">
    <property type="term" value="F:GTP binding"/>
    <property type="evidence" value="ECO:0007669"/>
    <property type="project" value="UniProtKB-KW"/>
</dbReference>
<dbReference type="InterPro" id="IPR015760">
    <property type="entry name" value="TIF_IF2"/>
</dbReference>
<evidence type="ECO:0000313" key="5">
    <source>
        <dbReference type="EMBL" id="PFH34972.1"/>
    </source>
</evidence>
<dbReference type="Gene3D" id="3.40.50.300">
    <property type="entry name" value="P-loop containing nucleotide triphosphate hydrolases"/>
    <property type="match status" value="1"/>
</dbReference>
<feature type="compositionally biased region" description="Low complexity" evidence="3">
    <location>
        <begin position="1999"/>
        <end position="2013"/>
    </location>
</feature>
<feature type="region of interest" description="Disordered" evidence="3">
    <location>
        <begin position="660"/>
        <end position="785"/>
    </location>
</feature>
<protein>
    <recommendedName>
        <fullName evidence="4">Tr-type G domain-containing protein</fullName>
    </recommendedName>
</protein>
<gene>
    <name evidence="5" type="ORF">BESB_058590</name>
</gene>
<keyword evidence="2" id="KW-0342">GTP-binding</keyword>
<dbReference type="OrthoDB" id="361630at2759"/>
<dbReference type="SUPFAM" id="SSF52540">
    <property type="entry name" value="P-loop containing nucleoside triphosphate hydrolases"/>
    <property type="match status" value="1"/>
</dbReference>
<feature type="compositionally biased region" description="Low complexity" evidence="3">
    <location>
        <begin position="1671"/>
        <end position="1680"/>
    </location>
</feature>
<feature type="region of interest" description="Disordered" evidence="3">
    <location>
        <begin position="1401"/>
        <end position="1462"/>
    </location>
</feature>
<accession>A0A2A9MHU7</accession>
<feature type="compositionally biased region" description="Low complexity" evidence="3">
    <location>
        <begin position="365"/>
        <end position="378"/>
    </location>
</feature>
<feature type="compositionally biased region" description="Low complexity" evidence="3">
    <location>
        <begin position="305"/>
        <end position="317"/>
    </location>
</feature>
<dbReference type="Proteomes" id="UP000224006">
    <property type="component" value="Chromosome V"/>
</dbReference>
<feature type="compositionally biased region" description="Low complexity" evidence="3">
    <location>
        <begin position="1782"/>
        <end position="1803"/>
    </location>
</feature>
<dbReference type="SUPFAM" id="SSF50447">
    <property type="entry name" value="Translation proteins"/>
    <property type="match status" value="2"/>
</dbReference>
<feature type="region of interest" description="Disordered" evidence="3">
    <location>
        <begin position="1073"/>
        <end position="1124"/>
    </location>
</feature>
<feature type="region of interest" description="Disordered" evidence="3">
    <location>
        <begin position="216"/>
        <end position="244"/>
    </location>
</feature>
<feature type="compositionally biased region" description="Basic and acidic residues" evidence="3">
    <location>
        <begin position="1424"/>
        <end position="1442"/>
    </location>
</feature>
<evidence type="ECO:0000256" key="1">
    <source>
        <dbReference type="ARBA" id="ARBA00022741"/>
    </source>
</evidence>
<name>A0A2A9MHU7_BESBE</name>
<dbReference type="GO" id="GO:0005737">
    <property type="term" value="C:cytoplasm"/>
    <property type="evidence" value="ECO:0007669"/>
    <property type="project" value="TreeGrafter"/>
</dbReference>
<keyword evidence="1" id="KW-0547">Nucleotide-binding</keyword>
<feature type="region of interest" description="Disordered" evidence="3">
    <location>
        <begin position="859"/>
        <end position="886"/>
    </location>
</feature>
<feature type="compositionally biased region" description="Basic and acidic residues" evidence="3">
    <location>
        <begin position="767"/>
        <end position="779"/>
    </location>
</feature>
<dbReference type="GeneID" id="40310787"/>
<dbReference type="STRING" id="94643.A0A2A9MHU7"/>
<dbReference type="InterPro" id="IPR009000">
    <property type="entry name" value="Transl_B-barrel_sf"/>
</dbReference>
<feature type="compositionally biased region" description="Basic and acidic residues" evidence="3">
    <location>
        <begin position="1747"/>
        <end position="1778"/>
    </location>
</feature>
<dbReference type="GO" id="GO:0003743">
    <property type="term" value="F:translation initiation factor activity"/>
    <property type="evidence" value="ECO:0007669"/>
    <property type="project" value="TreeGrafter"/>
</dbReference>
<dbReference type="InterPro" id="IPR000795">
    <property type="entry name" value="T_Tr_GTP-bd_dom"/>
</dbReference>
<feature type="compositionally biased region" description="Pro residues" evidence="3">
    <location>
        <begin position="379"/>
        <end position="389"/>
    </location>
</feature>
<evidence type="ECO:0000313" key="6">
    <source>
        <dbReference type="Proteomes" id="UP000224006"/>
    </source>
</evidence>
<feature type="region of interest" description="Disordered" evidence="3">
    <location>
        <begin position="1978"/>
        <end position="2028"/>
    </location>
</feature>
<reference evidence="5 6" key="1">
    <citation type="submission" date="2017-09" db="EMBL/GenBank/DDBJ databases">
        <title>Genome sequencing of Besnoitia besnoiti strain Bb-Ger1.</title>
        <authorList>
            <person name="Schares G."/>
            <person name="Venepally P."/>
            <person name="Lorenzi H.A."/>
        </authorList>
    </citation>
    <scope>NUCLEOTIDE SEQUENCE [LARGE SCALE GENOMIC DNA]</scope>
    <source>
        <strain evidence="5 6">Bb-Ger1</strain>
    </source>
</reference>
<dbReference type="InterPro" id="IPR027417">
    <property type="entry name" value="P-loop_NTPase"/>
</dbReference>
<proteinExistence type="predicted"/>
<dbReference type="PANTHER" id="PTHR43381">
    <property type="entry name" value="TRANSLATION INITIATION FACTOR IF-2-RELATED"/>
    <property type="match status" value="1"/>
</dbReference>
<organism evidence="5 6">
    <name type="scientific">Besnoitia besnoiti</name>
    <name type="common">Apicomplexan protozoan</name>
    <dbReference type="NCBI Taxonomy" id="94643"/>
    <lineage>
        <taxon>Eukaryota</taxon>
        <taxon>Sar</taxon>
        <taxon>Alveolata</taxon>
        <taxon>Apicomplexa</taxon>
        <taxon>Conoidasida</taxon>
        <taxon>Coccidia</taxon>
        <taxon>Eucoccidiorida</taxon>
        <taxon>Eimeriorina</taxon>
        <taxon>Sarcocystidae</taxon>
        <taxon>Besnoitia</taxon>
    </lineage>
</organism>